<dbReference type="PANTHER" id="PTHR38765">
    <property type="entry name" value="DUF484 DOMAIN-CONTAINING PROTEIN"/>
    <property type="match status" value="1"/>
</dbReference>
<dbReference type="InterPro" id="IPR007435">
    <property type="entry name" value="DUF484"/>
</dbReference>
<dbReference type="Gene3D" id="3.30.450.40">
    <property type="match status" value="1"/>
</dbReference>
<dbReference type="InterPro" id="IPR029016">
    <property type="entry name" value="GAF-like_dom_sf"/>
</dbReference>
<evidence type="ECO:0000313" key="2">
    <source>
        <dbReference type="Proteomes" id="UP000315889"/>
    </source>
</evidence>
<gene>
    <name evidence="1" type="ORF">EVB03_03025</name>
</gene>
<organism evidence="1 2">
    <name type="scientific">SAR92 clade bacterium</name>
    <dbReference type="NCBI Taxonomy" id="2315479"/>
    <lineage>
        <taxon>Bacteria</taxon>
        <taxon>Pseudomonadati</taxon>
        <taxon>Pseudomonadota</taxon>
        <taxon>Gammaproteobacteria</taxon>
        <taxon>Cellvibrionales</taxon>
        <taxon>Porticoccaceae</taxon>
        <taxon>SAR92 clade</taxon>
    </lineage>
</organism>
<dbReference type="AlphaFoldDB" id="A0A520MHJ2"/>
<proteinExistence type="predicted"/>
<comment type="caution">
    <text evidence="1">The sequence shown here is derived from an EMBL/GenBank/DDBJ whole genome shotgun (WGS) entry which is preliminary data.</text>
</comment>
<protein>
    <submittedName>
        <fullName evidence="1">DUF484 family protein</fullName>
    </submittedName>
</protein>
<dbReference type="EMBL" id="SHBP01000003">
    <property type="protein sequence ID" value="RZO20698.1"/>
    <property type="molecule type" value="Genomic_DNA"/>
</dbReference>
<evidence type="ECO:0000313" key="1">
    <source>
        <dbReference type="EMBL" id="RZO20698.1"/>
    </source>
</evidence>
<reference evidence="1 2" key="1">
    <citation type="submission" date="2019-02" db="EMBL/GenBank/DDBJ databases">
        <title>Prokaryotic population dynamics and viral predation in marine succession experiment using metagenomics: the confinement effect.</title>
        <authorList>
            <person name="Haro-Moreno J.M."/>
            <person name="Rodriguez-Valera F."/>
            <person name="Lopez-Perez M."/>
        </authorList>
    </citation>
    <scope>NUCLEOTIDE SEQUENCE [LARGE SCALE GENOMIC DNA]</scope>
    <source>
        <strain evidence="1">MED-G170</strain>
    </source>
</reference>
<sequence length="229" mass="25728">MSNDNLTDITLKQVRGYLRDHPTFLDENPDILETMVVHHKTDGAVSLIERQLSVLRDRNKEIGDQLDLLVETAQNNELMFVKTRQLIIDLLEAPNLPALVETLYDSLGVDFGIESYSLTLFANEKKLKKMMANVTSFEDAKTQVPALIDSDRSICGPRQDSEVDFLFGESHQPIKSVAAVIIRKKTTFGILSLGNADPEFYSSDMGTLFLDYVADVLSRLLPQHLEVKS</sequence>
<dbReference type="PANTHER" id="PTHR38765:SF1">
    <property type="entry name" value="DUF484 DOMAIN-CONTAINING PROTEIN"/>
    <property type="match status" value="1"/>
</dbReference>
<dbReference type="Pfam" id="PF04340">
    <property type="entry name" value="DUF484"/>
    <property type="match status" value="1"/>
</dbReference>
<dbReference type="Proteomes" id="UP000315889">
    <property type="component" value="Unassembled WGS sequence"/>
</dbReference>
<name>A0A520MHJ2_9GAMM</name>
<accession>A0A520MHJ2</accession>